<proteinExistence type="predicted"/>
<evidence type="ECO:0000313" key="2">
    <source>
        <dbReference type="EMBL" id="CAG6527144.1"/>
    </source>
</evidence>
<feature type="compositionally biased region" description="Polar residues" evidence="1">
    <location>
        <begin position="95"/>
        <end position="124"/>
    </location>
</feature>
<dbReference type="EMBL" id="HBUE01300904">
    <property type="protein sequence ID" value="CAG6578865.1"/>
    <property type="molecule type" value="Transcribed_RNA"/>
</dbReference>
<feature type="region of interest" description="Disordered" evidence="1">
    <location>
        <begin position="19"/>
        <end position="39"/>
    </location>
</feature>
<feature type="compositionally biased region" description="Basic residues" evidence="1">
    <location>
        <begin position="167"/>
        <end position="176"/>
    </location>
</feature>
<feature type="compositionally biased region" description="Basic and acidic residues" evidence="1">
    <location>
        <begin position="144"/>
        <end position="155"/>
    </location>
</feature>
<dbReference type="EMBL" id="HBUE01194916">
    <property type="protein sequence ID" value="CAG6527144.1"/>
    <property type="molecule type" value="Transcribed_RNA"/>
</dbReference>
<evidence type="ECO:0000256" key="1">
    <source>
        <dbReference type="SAM" id="MobiDB-lite"/>
    </source>
</evidence>
<name>A0A8D8H2R2_CULPI</name>
<feature type="region of interest" description="Disordered" evidence="1">
    <location>
        <begin position="93"/>
        <end position="244"/>
    </location>
</feature>
<sequence length="299" mass="33600">MKEKNKTEYRKMEWQEQEYDADCSDVEGSSEMACPVDPGHENYPLHRAVQDVEFSLEFLEQLRAEGTAKPVDVAKITRLVIMFRRELNLALEAATSRQPPTSVSASSDDPPTEQRGPSLTSGSDSGDRDARAVRFACQAQGRNRRSDTGEGRSSDPGKSSSLERSPARKAKKKKKSKSLESAGMSPKKRPELKKQQGKKKKTKKEKERSSDSGVHSPKNRPKLTNASEHRKTKKPKEPTNEIKEQAKEYVNNLLNGTEDEDPDYAKIRAMISELLVVDPDYPIAEELEGFSAKFIQKLY</sequence>
<accession>A0A8D8H2R2</accession>
<feature type="compositionally biased region" description="Basic and acidic residues" evidence="1">
    <location>
        <begin position="235"/>
        <end position="244"/>
    </location>
</feature>
<dbReference type="AlphaFoldDB" id="A0A8D8H2R2"/>
<organism evidence="2">
    <name type="scientific">Culex pipiens</name>
    <name type="common">House mosquito</name>
    <dbReference type="NCBI Taxonomy" id="7175"/>
    <lineage>
        <taxon>Eukaryota</taxon>
        <taxon>Metazoa</taxon>
        <taxon>Ecdysozoa</taxon>
        <taxon>Arthropoda</taxon>
        <taxon>Hexapoda</taxon>
        <taxon>Insecta</taxon>
        <taxon>Pterygota</taxon>
        <taxon>Neoptera</taxon>
        <taxon>Endopterygota</taxon>
        <taxon>Diptera</taxon>
        <taxon>Nematocera</taxon>
        <taxon>Culicoidea</taxon>
        <taxon>Culicidae</taxon>
        <taxon>Culicinae</taxon>
        <taxon>Culicini</taxon>
        <taxon>Culex</taxon>
        <taxon>Culex</taxon>
    </lineage>
</organism>
<reference evidence="2" key="1">
    <citation type="submission" date="2021-05" db="EMBL/GenBank/DDBJ databases">
        <authorList>
            <person name="Alioto T."/>
            <person name="Alioto T."/>
            <person name="Gomez Garrido J."/>
        </authorList>
    </citation>
    <scope>NUCLEOTIDE SEQUENCE</scope>
</reference>
<protein>
    <submittedName>
        <fullName evidence="2">(northern house mosquito) hypothetical protein</fullName>
    </submittedName>
</protein>